<dbReference type="GO" id="GO:0016301">
    <property type="term" value="F:kinase activity"/>
    <property type="evidence" value="ECO:0007669"/>
    <property type="project" value="UniProtKB-KW"/>
</dbReference>
<dbReference type="EMBL" id="WIXI01000046">
    <property type="protein sequence ID" value="MQY47832.1"/>
    <property type="molecule type" value="Genomic_DNA"/>
</dbReference>
<dbReference type="InterPro" id="IPR052922">
    <property type="entry name" value="Cytidylate_Kinase-2"/>
</dbReference>
<dbReference type="SUPFAM" id="SSF52540">
    <property type="entry name" value="P-loop containing nucleoside triphosphate hydrolases"/>
    <property type="match status" value="1"/>
</dbReference>
<keyword evidence="1" id="KW-0418">Kinase</keyword>
<reference evidence="1 2" key="1">
    <citation type="submission" date="2019-11" db="EMBL/GenBank/DDBJ databases">
        <title>Genome analysis of Rhizobacterium cereale a novel genus and species isolated from maize roots in North Spain.</title>
        <authorList>
            <person name="Menendez E."/>
            <person name="Flores-Felix J.D."/>
            <person name="Ramirez-Bahena M.-H."/>
            <person name="Igual J.M."/>
            <person name="Garcia-Fraile P."/>
            <person name="Peix A."/>
            <person name="Velazquez E."/>
        </authorList>
    </citation>
    <scope>NUCLEOTIDE SEQUENCE [LARGE SCALE GENOMIC DNA]</scope>
    <source>
        <strain evidence="1 2">RZME27</strain>
    </source>
</reference>
<dbReference type="Gene3D" id="3.40.50.300">
    <property type="entry name" value="P-loop containing nucleotide triphosphate hydrolases"/>
    <property type="match status" value="1"/>
</dbReference>
<keyword evidence="1" id="KW-0808">Transferase</keyword>
<name>A0A6A8A9B5_9HYPH</name>
<dbReference type="InterPro" id="IPR027417">
    <property type="entry name" value="P-loop_NTPase"/>
</dbReference>
<protein>
    <submittedName>
        <fullName evidence="1">Adenylate kinase</fullName>
    </submittedName>
</protein>
<dbReference type="NCBIfam" id="NF004861">
    <property type="entry name" value="PRK06217.1"/>
    <property type="match status" value="1"/>
</dbReference>
<organism evidence="1 2">
    <name type="scientific">Endobacterium cereale</name>
    <dbReference type="NCBI Taxonomy" id="2663029"/>
    <lineage>
        <taxon>Bacteria</taxon>
        <taxon>Pseudomonadati</taxon>
        <taxon>Pseudomonadota</taxon>
        <taxon>Alphaproteobacteria</taxon>
        <taxon>Hyphomicrobiales</taxon>
        <taxon>Rhizobiaceae</taxon>
        <taxon>Endobacterium</taxon>
    </lineage>
</organism>
<dbReference type="PANTHER" id="PTHR37816">
    <property type="entry name" value="YALI0E33011P"/>
    <property type="match status" value="1"/>
</dbReference>
<evidence type="ECO:0000313" key="1">
    <source>
        <dbReference type="EMBL" id="MQY47832.1"/>
    </source>
</evidence>
<proteinExistence type="predicted"/>
<keyword evidence="2" id="KW-1185">Reference proteome</keyword>
<dbReference type="Proteomes" id="UP000435138">
    <property type="component" value="Unassembled WGS sequence"/>
</dbReference>
<comment type="caution">
    <text evidence="1">The sequence shown here is derived from an EMBL/GenBank/DDBJ whole genome shotgun (WGS) entry which is preliminary data.</text>
</comment>
<accession>A0A6A8A9B5</accession>
<gene>
    <name evidence="1" type="ORF">GAO09_17490</name>
</gene>
<dbReference type="PANTHER" id="PTHR37816:SF2">
    <property type="entry name" value="DNA TOPOLOGY MODULATION PROTEIN FLAR-RELATED PROTEIN"/>
    <property type="match status" value="1"/>
</dbReference>
<sequence length="188" mass="20743">MVRIHVMGASGSGTTSLGMVLAEKLGIPHLDSDDFYWMPTNPPYTTPREVGARVAMLEERALPDDGWVLTGSALKWGMSIEPFYQLIVFLRLDPAVRMERIRKREAARYGARIAASGDMAHKSQAFLEWAESYDTAGPQQRSLAAHEAWLETQTAPVLRLDSINAVTELAEAVLRHPIVQAKANLSGL</sequence>
<dbReference type="RefSeq" id="WP_153355323.1">
    <property type="nucleotide sequence ID" value="NZ_JAYKOO010000009.1"/>
</dbReference>
<dbReference type="AlphaFoldDB" id="A0A6A8A9B5"/>
<evidence type="ECO:0000313" key="2">
    <source>
        <dbReference type="Proteomes" id="UP000435138"/>
    </source>
</evidence>